<proteinExistence type="predicted"/>
<reference evidence="2" key="1">
    <citation type="submission" date="2016-10" db="EMBL/GenBank/DDBJ databases">
        <authorList>
            <person name="Varghese N."/>
            <person name="Submissions S."/>
        </authorList>
    </citation>
    <scope>NUCLEOTIDE SEQUENCE [LARGE SCALE GENOMIC DNA]</scope>
    <source>
        <strain evidence="2">ATCC 25963</strain>
    </source>
</reference>
<sequence length="281" mass="32133">MLYNMPTIMEPRGRCYFTPVLWKTLPPDVEDEVEEWRILRERFARARRGEFAALDDLLDLYPRLKGPDTRMFACNLLGDAGTDEQLEAVESFVLDDVKYIETVCELCHSLGLWGRLSAVEAILTAYDRNFPGQCAEGLPAYLTTMLEPEFGAAADYPRKDTLEAFLAYETGVRDLWQRRLVELGGPKAYAFFGGPFSVRRVAERFLELLGTSSYENMMKPYLRQRFEASTGIDCSDFFEKNGDLKPLTAAARLEAWLASDAPDRFEPGERYFFGHKIPRRA</sequence>
<evidence type="ECO:0000313" key="1">
    <source>
        <dbReference type="EMBL" id="SFE67618.1"/>
    </source>
</evidence>
<dbReference type="Proteomes" id="UP000199400">
    <property type="component" value="Unassembled WGS sequence"/>
</dbReference>
<protein>
    <submittedName>
        <fullName evidence="1">Uncharacterized protein</fullName>
    </submittedName>
</protein>
<dbReference type="OrthoDB" id="5500472at2"/>
<dbReference type="RefSeq" id="WP_143825526.1">
    <property type="nucleotide sequence ID" value="NZ_NETK01000001.1"/>
</dbReference>
<dbReference type="EMBL" id="FOMX01000017">
    <property type="protein sequence ID" value="SFE67618.1"/>
    <property type="molecule type" value="Genomic_DNA"/>
</dbReference>
<name>A0A1I2CHA3_9BACT</name>
<dbReference type="STRING" id="54.SAMN02745121_05140"/>
<dbReference type="AlphaFoldDB" id="A0A1I2CHA3"/>
<organism evidence="1 2">
    <name type="scientific">Nannocystis exedens</name>
    <dbReference type="NCBI Taxonomy" id="54"/>
    <lineage>
        <taxon>Bacteria</taxon>
        <taxon>Pseudomonadati</taxon>
        <taxon>Myxococcota</taxon>
        <taxon>Polyangia</taxon>
        <taxon>Nannocystales</taxon>
        <taxon>Nannocystaceae</taxon>
        <taxon>Nannocystis</taxon>
    </lineage>
</organism>
<keyword evidence="2" id="KW-1185">Reference proteome</keyword>
<evidence type="ECO:0000313" key="2">
    <source>
        <dbReference type="Proteomes" id="UP000199400"/>
    </source>
</evidence>
<gene>
    <name evidence="1" type="ORF">SAMN02745121_05140</name>
</gene>
<accession>A0A1I2CHA3</accession>